<keyword evidence="9 10" id="KW-1208">Phospholipid metabolism</keyword>
<evidence type="ECO:0000256" key="3">
    <source>
        <dbReference type="ARBA" id="ARBA00022679"/>
    </source>
</evidence>
<reference evidence="11" key="1">
    <citation type="submission" date="2020-07" db="EMBL/GenBank/DDBJ databases">
        <title>Huge and variable diversity of episymbiotic CPR bacteria and DPANN archaea in groundwater ecosystems.</title>
        <authorList>
            <person name="He C.Y."/>
            <person name="Keren R."/>
            <person name="Whittaker M."/>
            <person name="Farag I.F."/>
            <person name="Doudna J."/>
            <person name="Cate J.H.D."/>
            <person name="Banfield J.F."/>
        </authorList>
    </citation>
    <scope>NUCLEOTIDE SEQUENCE</scope>
    <source>
        <strain evidence="11">NC_groundwater_580_Pr5_B-0.1um_64_19</strain>
    </source>
</reference>
<keyword evidence="4 10" id="KW-0812">Transmembrane</keyword>
<name>A0A932A8A0_9BACT</name>
<feature type="transmembrane region" description="Helical" evidence="10">
    <location>
        <begin position="162"/>
        <end position="180"/>
    </location>
</feature>
<comment type="pathway">
    <text evidence="10">Lipid metabolism; phospholipid metabolism.</text>
</comment>
<evidence type="ECO:0000256" key="5">
    <source>
        <dbReference type="ARBA" id="ARBA00022989"/>
    </source>
</evidence>
<dbReference type="PANTHER" id="PTHR30309:SF0">
    <property type="entry name" value="GLYCEROL-3-PHOSPHATE ACYLTRANSFERASE-RELATED"/>
    <property type="match status" value="1"/>
</dbReference>
<evidence type="ECO:0000256" key="6">
    <source>
        <dbReference type="ARBA" id="ARBA00023098"/>
    </source>
</evidence>
<comment type="caution">
    <text evidence="11">The sequence shown here is derived from an EMBL/GenBank/DDBJ whole genome shotgun (WGS) entry which is preliminary data.</text>
</comment>
<comment type="catalytic activity">
    <reaction evidence="10">
        <text>an acyl phosphate + sn-glycerol 3-phosphate = a 1-acyl-sn-glycero-3-phosphate + phosphate</text>
        <dbReference type="Rhea" id="RHEA:34075"/>
        <dbReference type="ChEBI" id="CHEBI:43474"/>
        <dbReference type="ChEBI" id="CHEBI:57597"/>
        <dbReference type="ChEBI" id="CHEBI:57970"/>
        <dbReference type="ChEBI" id="CHEBI:59918"/>
        <dbReference type="EC" id="2.3.1.275"/>
    </reaction>
</comment>
<evidence type="ECO:0000256" key="4">
    <source>
        <dbReference type="ARBA" id="ARBA00022692"/>
    </source>
</evidence>
<dbReference type="InterPro" id="IPR003811">
    <property type="entry name" value="G3P_acylTferase_PlsY"/>
</dbReference>
<evidence type="ECO:0000256" key="8">
    <source>
        <dbReference type="ARBA" id="ARBA00023209"/>
    </source>
</evidence>
<protein>
    <recommendedName>
        <fullName evidence="10">Glycerol-3-phosphate acyltransferase</fullName>
    </recommendedName>
    <alternativeName>
        <fullName evidence="10">Acyl-PO4 G3P acyltransferase</fullName>
    </alternativeName>
    <alternativeName>
        <fullName evidence="10">Acyl-phosphate--glycerol-3-phosphate acyltransferase</fullName>
    </alternativeName>
    <alternativeName>
        <fullName evidence="10">G3P acyltransferase</fullName>
        <shortName evidence="10">GPAT</shortName>
        <ecNumber evidence="10">2.3.1.275</ecNumber>
    </alternativeName>
    <alternativeName>
        <fullName evidence="10">Lysophosphatidic acid synthase</fullName>
        <shortName evidence="10">LPA synthase</shortName>
    </alternativeName>
</protein>
<comment type="function">
    <text evidence="10">Catalyzes the transfer of an acyl group from acyl-phosphate (acyl-PO(4)) to glycerol-3-phosphate (G3P) to form lysophosphatidic acid (LPA). This enzyme utilizes acyl-phosphate as fatty acyl donor, but not acyl-CoA or acyl-ACP.</text>
</comment>
<evidence type="ECO:0000256" key="2">
    <source>
        <dbReference type="ARBA" id="ARBA00022516"/>
    </source>
</evidence>
<dbReference type="SMART" id="SM01207">
    <property type="entry name" value="G3P_acyltransf"/>
    <property type="match status" value="1"/>
</dbReference>
<evidence type="ECO:0000256" key="9">
    <source>
        <dbReference type="ARBA" id="ARBA00023264"/>
    </source>
</evidence>
<organism evidence="11 12">
    <name type="scientific">Candidatus Korobacter versatilis</name>
    <dbReference type="NCBI Taxonomy" id="658062"/>
    <lineage>
        <taxon>Bacteria</taxon>
        <taxon>Pseudomonadati</taxon>
        <taxon>Acidobacteriota</taxon>
        <taxon>Terriglobia</taxon>
        <taxon>Terriglobales</taxon>
        <taxon>Candidatus Korobacteraceae</taxon>
        <taxon>Candidatus Korobacter</taxon>
    </lineage>
</organism>
<dbReference type="GO" id="GO:0005886">
    <property type="term" value="C:plasma membrane"/>
    <property type="evidence" value="ECO:0007669"/>
    <property type="project" value="UniProtKB-SubCell"/>
</dbReference>
<keyword evidence="3 10" id="KW-0808">Transferase</keyword>
<dbReference type="EMBL" id="JACPNR010000004">
    <property type="protein sequence ID" value="MBI2677364.1"/>
    <property type="molecule type" value="Genomic_DNA"/>
</dbReference>
<evidence type="ECO:0000313" key="11">
    <source>
        <dbReference type="EMBL" id="MBI2677364.1"/>
    </source>
</evidence>
<accession>A0A932A8A0</accession>
<feature type="transmembrane region" description="Helical" evidence="10">
    <location>
        <begin position="98"/>
        <end position="119"/>
    </location>
</feature>
<keyword evidence="2 10" id="KW-0444">Lipid biosynthesis</keyword>
<dbReference type="Proteomes" id="UP000779809">
    <property type="component" value="Unassembled WGS sequence"/>
</dbReference>
<dbReference type="AlphaFoldDB" id="A0A932A8A0"/>
<feature type="transmembrane region" description="Helical" evidence="10">
    <location>
        <begin position="186"/>
        <end position="203"/>
    </location>
</feature>
<dbReference type="PANTHER" id="PTHR30309">
    <property type="entry name" value="INNER MEMBRANE PROTEIN YGIH"/>
    <property type="match status" value="1"/>
</dbReference>
<gene>
    <name evidence="10 11" type="primary">plsY</name>
    <name evidence="11" type="ORF">HYX28_01130</name>
</gene>
<dbReference type="NCBIfam" id="TIGR00023">
    <property type="entry name" value="glycerol-3-phosphate 1-O-acyltransferase PlsY"/>
    <property type="match status" value="1"/>
</dbReference>
<dbReference type="HAMAP" id="MF_01043">
    <property type="entry name" value="PlsY"/>
    <property type="match status" value="1"/>
</dbReference>
<feature type="transmembrane region" description="Helical" evidence="10">
    <location>
        <begin position="6"/>
        <end position="28"/>
    </location>
</feature>
<keyword evidence="1 10" id="KW-1003">Cell membrane</keyword>
<evidence type="ECO:0000256" key="10">
    <source>
        <dbReference type="HAMAP-Rule" id="MF_01043"/>
    </source>
</evidence>
<keyword evidence="7 10" id="KW-0472">Membrane</keyword>
<keyword evidence="6 10" id="KW-0443">Lipid metabolism</keyword>
<comment type="subcellular location">
    <subcellularLocation>
        <location evidence="10">Cell membrane</location>
        <topology evidence="10">Multi-pass membrane protein</topology>
    </subcellularLocation>
</comment>
<dbReference type="Pfam" id="PF02660">
    <property type="entry name" value="G3P_acyltransf"/>
    <property type="match status" value="1"/>
</dbReference>
<dbReference type="GO" id="GO:0043772">
    <property type="term" value="F:acyl-phosphate glycerol-3-phosphate acyltransferase activity"/>
    <property type="evidence" value="ECO:0007669"/>
    <property type="project" value="UniProtKB-UniRule"/>
</dbReference>
<evidence type="ECO:0000256" key="7">
    <source>
        <dbReference type="ARBA" id="ARBA00023136"/>
    </source>
</evidence>
<feature type="transmembrane region" description="Helical" evidence="10">
    <location>
        <begin position="131"/>
        <end position="155"/>
    </location>
</feature>
<evidence type="ECO:0000313" key="12">
    <source>
        <dbReference type="Proteomes" id="UP000779809"/>
    </source>
</evidence>
<keyword evidence="8 10" id="KW-0594">Phospholipid biosynthesis</keyword>
<comment type="subunit">
    <text evidence="10">Probably interacts with PlsX.</text>
</comment>
<evidence type="ECO:0000256" key="1">
    <source>
        <dbReference type="ARBA" id="ARBA00022475"/>
    </source>
</evidence>
<proteinExistence type="inferred from homology"/>
<comment type="similarity">
    <text evidence="10">Belongs to the PlsY family.</text>
</comment>
<dbReference type="GO" id="GO:0008654">
    <property type="term" value="P:phospholipid biosynthetic process"/>
    <property type="evidence" value="ECO:0007669"/>
    <property type="project" value="UniProtKB-UniRule"/>
</dbReference>
<keyword evidence="5 10" id="KW-1133">Transmembrane helix</keyword>
<dbReference type="EC" id="2.3.1.275" evidence="10"/>
<sequence length="236" mass="24879">MTTYLIIALVSYLLGSIPFGYILVRIFLKQDIRATGSGNIGATNVGRTGHKGLAIATLILDALKGAAAVIVALLQPEALAWAQLYADTRMTDPTPPPFPASVLVGASLAGLCAVLGHMFPPWLRFRGGKGVATGVGAFLLLAPKAVGVALLLFLLIIAVTRYVSLGSMVAAALFPVFAWIFGSSEYPPIVVVFMGVTTLLIILKHHANIRRLIAGTESKLGAKPNIPPPQQMEKQA</sequence>
<keyword evidence="11" id="KW-0012">Acyltransferase</keyword>